<protein>
    <recommendedName>
        <fullName evidence="3">Transcription initiation factor TFIID subunit 2</fullName>
    </recommendedName>
    <alternativeName>
        <fullName evidence="8">TBP-associated factor 2</fullName>
    </alternativeName>
</protein>
<dbReference type="InterPro" id="IPR037813">
    <property type="entry name" value="TAF2"/>
</dbReference>
<evidence type="ECO:0000256" key="8">
    <source>
        <dbReference type="ARBA" id="ARBA00076306"/>
    </source>
</evidence>
<sequence>MPEPHTPISSHTPEPRPEFMPVVVHIDFSLRSPVDGIQFVLPTGSESYPYVSNYYVCDEEVLIFSSMYRMHIQHHRLLMLRDAWVPCVHSVWEKCTWEFEFVVPRYLEEPDPGHRGENGDFEESQESIQTVVICSGNLMDQACRPPVLTFVQHVAFAAGPFHVHPIPTELTSEDTSGISQPLMHAFCLPGHESMLHSLISSLHSAMNFYSTEFGSYPFGSYKVVAVDEMPAQRFDSSTLSIITDSIEQVLETQQALSHALACQWMGINIQQKTWSDTWLVNGLALYITSLFVRKLLGNNEYRYRLKRDMQRVVKWDNGSMPPICQPQHNDPPDSMTLPFINLKAPLMLHILDRHLGKSGTSLGLPRVLPKIFLSAMSGELQNNALSTHLFLRTCRKVSGIDLRSFTEQWIYGSGCPAFGFSASFNRKKMAALEHNKVSKLLHKPVPFFEGQMTVRIHEADGTPYEHVLDIRSSFKHFEVPFNTKYLARQVAAQAAVEGNAEAAEAMGLIDMGFGLEIWEKEKEKERENWKVADWTEEDEQVMSGATYEWIRMDTDFEWIAAIAFEQPDFMWMSQLQRDCDVVAQLEAVNALAKQSTAIISSTFTKTVLVSNYYYRIRCEAAMALVHCAIRKLDFLGLFHLFKLFLRYCYDPEDPNQDLFAHTYVPKPNDFSDLAEYFVRKLINADLDMYYAPSDRQLLKLHQKATWTYVRTSNMLDDAFESTNLIYTAVETTIQMVVF</sequence>
<dbReference type="InterPro" id="IPR057991">
    <property type="entry name" value="TPR_TAF2_C"/>
</dbReference>
<accession>A0AAD4E7C1</accession>
<dbReference type="Pfam" id="PF25577">
    <property type="entry name" value="TPR_TAF2_C"/>
    <property type="match status" value="1"/>
</dbReference>
<feature type="domain" description="Peptidase M1 membrane alanine aminopeptidase" evidence="9">
    <location>
        <begin position="205"/>
        <end position="409"/>
    </location>
</feature>
<dbReference type="CDD" id="cd09839">
    <property type="entry name" value="M1_like_TAF2"/>
    <property type="match status" value="1"/>
</dbReference>
<comment type="similarity">
    <text evidence="2">Belongs to the TAF2 family.</text>
</comment>
<dbReference type="GO" id="GO:0008237">
    <property type="term" value="F:metallopeptidase activity"/>
    <property type="evidence" value="ECO:0007669"/>
    <property type="project" value="InterPro"/>
</dbReference>
<evidence type="ECO:0000256" key="7">
    <source>
        <dbReference type="ARBA" id="ARBA00025346"/>
    </source>
</evidence>
<keyword evidence="13" id="KW-1185">Reference proteome</keyword>
<evidence type="ECO:0000256" key="6">
    <source>
        <dbReference type="ARBA" id="ARBA00023242"/>
    </source>
</evidence>
<evidence type="ECO:0000256" key="1">
    <source>
        <dbReference type="ARBA" id="ARBA00004123"/>
    </source>
</evidence>
<reference evidence="12" key="1">
    <citation type="journal article" date="2020" name="New Phytol.">
        <title>Comparative genomics reveals dynamic genome evolution in host specialist ectomycorrhizal fungi.</title>
        <authorList>
            <person name="Lofgren L.A."/>
            <person name="Nguyen N.H."/>
            <person name="Vilgalys R."/>
            <person name="Ruytinx J."/>
            <person name="Liao H.L."/>
            <person name="Branco S."/>
            <person name="Kuo A."/>
            <person name="LaButti K."/>
            <person name="Lipzen A."/>
            <person name="Andreopoulos W."/>
            <person name="Pangilinan J."/>
            <person name="Riley R."/>
            <person name="Hundley H."/>
            <person name="Na H."/>
            <person name="Barry K."/>
            <person name="Grigoriev I.V."/>
            <person name="Stajich J.E."/>
            <person name="Kennedy P.G."/>
        </authorList>
    </citation>
    <scope>NUCLEOTIDE SEQUENCE</scope>
    <source>
        <strain evidence="12">FC203</strain>
    </source>
</reference>
<organism evidence="12 13">
    <name type="scientific">Suillus fuscotomentosus</name>
    <dbReference type="NCBI Taxonomy" id="1912939"/>
    <lineage>
        <taxon>Eukaryota</taxon>
        <taxon>Fungi</taxon>
        <taxon>Dikarya</taxon>
        <taxon>Basidiomycota</taxon>
        <taxon>Agaricomycotina</taxon>
        <taxon>Agaricomycetes</taxon>
        <taxon>Agaricomycetidae</taxon>
        <taxon>Boletales</taxon>
        <taxon>Suillineae</taxon>
        <taxon>Suillaceae</taxon>
        <taxon>Suillus</taxon>
    </lineage>
</organism>
<gene>
    <name evidence="12" type="ORF">F5891DRAFT_1224425</name>
</gene>
<dbReference type="PANTHER" id="PTHR15137:SF9">
    <property type="entry name" value="TRANSCRIPTION INITIATION FACTOR TFIID SUBUNIT 2"/>
    <property type="match status" value="1"/>
</dbReference>
<dbReference type="GO" id="GO:0016251">
    <property type="term" value="F:RNA polymerase II general transcription initiation factor activity"/>
    <property type="evidence" value="ECO:0007669"/>
    <property type="project" value="TreeGrafter"/>
</dbReference>
<feature type="domain" description="Transcription initiation factor TFIID subunit 2 Ig-like" evidence="10">
    <location>
        <begin position="413"/>
        <end position="567"/>
    </location>
</feature>
<evidence type="ECO:0000256" key="2">
    <source>
        <dbReference type="ARBA" id="ARBA00010937"/>
    </source>
</evidence>
<dbReference type="AlphaFoldDB" id="A0AAD4E7C1"/>
<evidence type="ECO:0000256" key="3">
    <source>
        <dbReference type="ARBA" id="ARBA00017363"/>
    </source>
</evidence>
<evidence type="ECO:0000259" key="9">
    <source>
        <dbReference type="Pfam" id="PF01433"/>
    </source>
</evidence>
<dbReference type="RefSeq" id="XP_041226513.1">
    <property type="nucleotide sequence ID" value="XM_041369478.1"/>
</dbReference>
<keyword evidence="6" id="KW-0539">Nucleus</keyword>
<comment type="subcellular location">
    <subcellularLocation>
        <location evidence="1">Nucleus</location>
    </subcellularLocation>
</comment>
<dbReference type="SUPFAM" id="SSF55486">
    <property type="entry name" value="Metalloproteases ('zincins'), catalytic domain"/>
    <property type="match status" value="1"/>
</dbReference>
<dbReference type="FunFam" id="1.10.390.10:FF:000011">
    <property type="entry name" value="Transcription initiation factor TFIID subunit"/>
    <property type="match status" value="1"/>
</dbReference>
<evidence type="ECO:0000259" key="10">
    <source>
        <dbReference type="Pfam" id="PF25316"/>
    </source>
</evidence>
<evidence type="ECO:0000313" key="12">
    <source>
        <dbReference type="EMBL" id="KAG1900937.1"/>
    </source>
</evidence>
<dbReference type="Pfam" id="PF01433">
    <property type="entry name" value="Peptidase_M1"/>
    <property type="match status" value="1"/>
</dbReference>
<comment type="caution">
    <text evidence="12">The sequence shown here is derived from an EMBL/GenBank/DDBJ whole genome shotgun (WGS) entry which is preliminary data.</text>
</comment>
<dbReference type="InterPro" id="IPR014782">
    <property type="entry name" value="Peptidase_M1_dom"/>
</dbReference>
<dbReference type="PANTHER" id="PTHR15137">
    <property type="entry name" value="TRANSCRIPTION INITIATION FACTOR TFIID"/>
    <property type="match status" value="1"/>
</dbReference>
<evidence type="ECO:0000256" key="4">
    <source>
        <dbReference type="ARBA" id="ARBA00023015"/>
    </source>
</evidence>
<evidence type="ECO:0000313" key="13">
    <source>
        <dbReference type="Proteomes" id="UP001195769"/>
    </source>
</evidence>
<proteinExistence type="inferred from homology"/>
<dbReference type="Proteomes" id="UP001195769">
    <property type="component" value="Unassembled WGS sequence"/>
</dbReference>
<dbReference type="Pfam" id="PF25316">
    <property type="entry name" value="TAF2_3rd"/>
    <property type="match status" value="1"/>
</dbReference>
<comment type="function">
    <text evidence="7">Functions as a component of the DNA-binding general transcription factor complex TFIID. Binding of TFIID to a promoter (with or without TATA element) is the initial step in pre-initiation complex (PIC) formation. TFIID plays a key role in the regulation of gene expression by RNA polymerase II through different activities such as transcription activator interaction, core promoter recognition and selectivity, TFIIA and TFIIB interaction, chromatin modification (histone acetylation by TAF1), facilitation of DNA opening and initiation of transcription.</text>
</comment>
<dbReference type="EMBL" id="JABBWK010000024">
    <property type="protein sequence ID" value="KAG1900937.1"/>
    <property type="molecule type" value="Genomic_DNA"/>
</dbReference>
<evidence type="ECO:0000259" key="11">
    <source>
        <dbReference type="Pfam" id="PF25577"/>
    </source>
</evidence>
<dbReference type="GeneID" id="64663776"/>
<dbReference type="GO" id="GO:0006367">
    <property type="term" value="P:transcription initiation at RNA polymerase II promoter"/>
    <property type="evidence" value="ECO:0007669"/>
    <property type="project" value="TreeGrafter"/>
</dbReference>
<name>A0AAD4E7C1_9AGAM</name>
<dbReference type="InterPro" id="IPR027268">
    <property type="entry name" value="Peptidase_M4/M1_CTD_sf"/>
</dbReference>
<feature type="domain" description="Transcription initiation factor TFIID subunit 2 TPR repeats" evidence="11">
    <location>
        <begin position="568"/>
        <end position="684"/>
    </location>
</feature>
<dbReference type="GO" id="GO:0000976">
    <property type="term" value="F:transcription cis-regulatory region binding"/>
    <property type="evidence" value="ECO:0007669"/>
    <property type="project" value="TreeGrafter"/>
</dbReference>
<dbReference type="GO" id="GO:0005669">
    <property type="term" value="C:transcription factor TFIID complex"/>
    <property type="evidence" value="ECO:0007669"/>
    <property type="project" value="InterPro"/>
</dbReference>
<dbReference type="GO" id="GO:0008270">
    <property type="term" value="F:zinc ion binding"/>
    <property type="evidence" value="ECO:0007669"/>
    <property type="project" value="InterPro"/>
</dbReference>
<keyword evidence="5" id="KW-0804">Transcription</keyword>
<dbReference type="GO" id="GO:0003682">
    <property type="term" value="F:chromatin binding"/>
    <property type="evidence" value="ECO:0007669"/>
    <property type="project" value="TreeGrafter"/>
</dbReference>
<dbReference type="Gene3D" id="1.10.390.10">
    <property type="entry name" value="Neutral Protease Domain 2"/>
    <property type="match status" value="1"/>
</dbReference>
<keyword evidence="4" id="KW-0805">Transcription regulation</keyword>
<dbReference type="InterPro" id="IPR057345">
    <property type="entry name" value="Ig-like_TAF2"/>
</dbReference>
<evidence type="ECO:0000256" key="5">
    <source>
        <dbReference type="ARBA" id="ARBA00023163"/>
    </source>
</evidence>